<dbReference type="InterPro" id="IPR050060">
    <property type="entry name" value="Phosphoglucosamine_mutase"/>
</dbReference>
<dbReference type="Pfam" id="PF02880">
    <property type="entry name" value="PGM_PMM_III"/>
    <property type="match status" value="1"/>
</dbReference>
<evidence type="ECO:0000256" key="3">
    <source>
        <dbReference type="ARBA" id="ARBA00022553"/>
    </source>
</evidence>
<feature type="domain" description="Alpha-D-phosphohexomutase C-terminal" evidence="8">
    <location>
        <begin position="352"/>
        <end position="413"/>
    </location>
</feature>
<evidence type="ECO:0000259" key="10">
    <source>
        <dbReference type="Pfam" id="PF02879"/>
    </source>
</evidence>
<dbReference type="PANTHER" id="PTHR42946">
    <property type="entry name" value="PHOSPHOHEXOSE MUTASE"/>
    <property type="match status" value="1"/>
</dbReference>
<evidence type="ECO:0000256" key="1">
    <source>
        <dbReference type="ARBA" id="ARBA00001946"/>
    </source>
</evidence>
<dbReference type="Gene3D" id="3.30.310.50">
    <property type="entry name" value="Alpha-D-phosphohexomutase, C-terminal domain"/>
    <property type="match status" value="1"/>
</dbReference>
<evidence type="ECO:0000256" key="4">
    <source>
        <dbReference type="ARBA" id="ARBA00022723"/>
    </source>
</evidence>
<dbReference type="GO" id="GO:0004615">
    <property type="term" value="F:phosphomannomutase activity"/>
    <property type="evidence" value="ECO:0007669"/>
    <property type="project" value="TreeGrafter"/>
</dbReference>
<evidence type="ECO:0000256" key="6">
    <source>
        <dbReference type="ARBA" id="ARBA00023235"/>
    </source>
</evidence>
<comment type="similarity">
    <text evidence="2 7">Belongs to the phosphohexose mutase family.</text>
</comment>
<dbReference type="InterPro" id="IPR005845">
    <property type="entry name" value="A-D-PHexomutase_a/b/a-II"/>
</dbReference>
<dbReference type="Pfam" id="PF02878">
    <property type="entry name" value="PGM_PMM_I"/>
    <property type="match status" value="1"/>
</dbReference>
<comment type="cofactor">
    <cofactor evidence="1">
        <name>Mg(2+)</name>
        <dbReference type="ChEBI" id="CHEBI:18420"/>
    </cofactor>
</comment>
<feature type="domain" description="Alpha-D-phosphohexomutase alpha/beta/alpha" evidence="11">
    <location>
        <begin position="242"/>
        <end position="343"/>
    </location>
</feature>
<dbReference type="AlphaFoldDB" id="A0A7M2YYE3"/>
<dbReference type="InterPro" id="IPR036900">
    <property type="entry name" value="A-D-PHexomutase_C_sf"/>
</dbReference>
<evidence type="ECO:0000313" key="12">
    <source>
        <dbReference type="EMBL" id="RDI74497.1"/>
    </source>
</evidence>
<dbReference type="GO" id="GO:0005975">
    <property type="term" value="P:carbohydrate metabolic process"/>
    <property type="evidence" value="ECO:0007669"/>
    <property type="project" value="InterPro"/>
</dbReference>
<protein>
    <submittedName>
        <fullName evidence="12">Phosphomannomutase</fullName>
    </submittedName>
</protein>
<dbReference type="FunFam" id="3.40.120.10:FF:000003">
    <property type="entry name" value="Phosphoglucosamine mutase"/>
    <property type="match status" value="1"/>
</dbReference>
<feature type="domain" description="Alpha-D-phosphohexomutase alpha/beta/alpha" evidence="10">
    <location>
        <begin position="143"/>
        <end position="238"/>
    </location>
</feature>
<dbReference type="PRINTS" id="PR00509">
    <property type="entry name" value="PGMPMM"/>
</dbReference>
<dbReference type="Gene3D" id="3.40.120.10">
    <property type="entry name" value="Alpha-D-Glucose-1,6-Bisphosphate, subunit A, domain 3"/>
    <property type="match status" value="3"/>
</dbReference>
<accession>A0A7M2YYE3</accession>
<dbReference type="GO" id="GO:0009252">
    <property type="term" value="P:peptidoglycan biosynthetic process"/>
    <property type="evidence" value="ECO:0007669"/>
    <property type="project" value="TreeGrafter"/>
</dbReference>
<sequence length="422" mass="43575">MARTHFGTDGVRGIVGDTLTLELVERLGRAATLWSGRGRVFVGRDTRGSGPALEQALVEGIVDAGGVAVLGGVLPTPAIALLAQDLGVVLSASHNPPEYNGVKLFTAAGHKLADADEEAIEALLDARGSGRGSVEVAESAADGYVEHVVEHFGTDLTGLRIAVDCANGAFSGIAPAVFERLGAEVTAVANAPDGANINVGCGATDLALLQDVVRAGGYDLGVAFDGDGDRMLAVDEAGDAVDGDQIIAVLALALGVDRVAVTTMTNLGFHRLMAERGILVTTTDVGDRYVLEALRREGGVLGGEQSGHLIYLEGHVSGDGLAAALLLCGALDGRPLSEAVGVMELFAQAKENVRVRRREVPAAVAAEVERLNAALAGRGRVLVRPSGTEPFVRVLVEAEHEEEARDVCGKVAHLVRSELGEA</sequence>
<dbReference type="GO" id="GO:0005829">
    <property type="term" value="C:cytosol"/>
    <property type="evidence" value="ECO:0007669"/>
    <property type="project" value="TreeGrafter"/>
</dbReference>
<dbReference type="GO" id="GO:0008966">
    <property type="term" value="F:phosphoglucosamine mutase activity"/>
    <property type="evidence" value="ECO:0007669"/>
    <property type="project" value="TreeGrafter"/>
</dbReference>
<dbReference type="InterPro" id="IPR016066">
    <property type="entry name" value="A-D-PHexomutase_CS"/>
</dbReference>
<evidence type="ECO:0000256" key="5">
    <source>
        <dbReference type="ARBA" id="ARBA00022842"/>
    </source>
</evidence>
<evidence type="ECO:0000259" key="9">
    <source>
        <dbReference type="Pfam" id="PF02878"/>
    </source>
</evidence>
<dbReference type="GO" id="GO:0000287">
    <property type="term" value="F:magnesium ion binding"/>
    <property type="evidence" value="ECO:0007669"/>
    <property type="project" value="InterPro"/>
</dbReference>
<name>A0A7M2YYE3_9ACTN</name>
<dbReference type="InterPro" id="IPR005843">
    <property type="entry name" value="A-D-PHexomutase_C"/>
</dbReference>
<proteinExistence type="inferred from homology"/>
<dbReference type="Pfam" id="PF00408">
    <property type="entry name" value="PGM_PMM_IV"/>
    <property type="match status" value="1"/>
</dbReference>
<dbReference type="InterPro" id="IPR005846">
    <property type="entry name" value="A-D-PHexomutase_a/b/a-III"/>
</dbReference>
<dbReference type="InterPro" id="IPR005841">
    <property type="entry name" value="Alpha-D-phosphohexomutase_SF"/>
</dbReference>
<gene>
    <name evidence="12" type="ORF">Gocc_1386</name>
</gene>
<reference evidence="13" key="2">
    <citation type="journal article" date="2019" name="MicrobiologyOpen">
        <title>High-quality draft genome sequence of Gaiella occulta isolated from a 150 meter deep mineral water borehole and comparison with the genome sequences of other deep-branching lineages of the phylum Actinobacteria.</title>
        <authorList>
            <person name="Severino R."/>
            <person name="Froufe H.J.C."/>
            <person name="Barroso C."/>
            <person name="Albuquerque L."/>
            <person name="Lobo-da-Cunha A."/>
            <person name="da Costa M.S."/>
            <person name="Egas C."/>
        </authorList>
    </citation>
    <scope>NUCLEOTIDE SEQUENCE [LARGE SCALE GENOMIC DNA]</scope>
    <source>
        <strain evidence="13">F2-233</strain>
    </source>
</reference>
<feature type="domain" description="Alpha-D-phosphohexomutase alpha/beta/alpha" evidence="9">
    <location>
        <begin position="4"/>
        <end position="126"/>
    </location>
</feature>
<dbReference type="PROSITE" id="PS00710">
    <property type="entry name" value="PGM_PMM"/>
    <property type="match status" value="1"/>
</dbReference>
<dbReference type="SUPFAM" id="SSF53738">
    <property type="entry name" value="Phosphoglucomutase, first 3 domains"/>
    <property type="match status" value="3"/>
</dbReference>
<dbReference type="Proteomes" id="UP000254134">
    <property type="component" value="Unassembled WGS sequence"/>
</dbReference>
<dbReference type="EMBL" id="QQZY01000003">
    <property type="protein sequence ID" value="RDI74497.1"/>
    <property type="molecule type" value="Genomic_DNA"/>
</dbReference>
<evidence type="ECO:0000313" key="13">
    <source>
        <dbReference type="Proteomes" id="UP000254134"/>
    </source>
</evidence>
<dbReference type="OrthoDB" id="9803322at2"/>
<evidence type="ECO:0000259" key="8">
    <source>
        <dbReference type="Pfam" id="PF00408"/>
    </source>
</evidence>
<organism evidence="12 13">
    <name type="scientific">Gaiella occulta</name>
    <dbReference type="NCBI Taxonomy" id="1002870"/>
    <lineage>
        <taxon>Bacteria</taxon>
        <taxon>Bacillati</taxon>
        <taxon>Actinomycetota</taxon>
        <taxon>Thermoleophilia</taxon>
        <taxon>Gaiellales</taxon>
        <taxon>Gaiellaceae</taxon>
        <taxon>Gaiella</taxon>
    </lineage>
</organism>
<comment type="caution">
    <text evidence="12">The sequence shown here is derived from an EMBL/GenBank/DDBJ whole genome shotgun (WGS) entry which is preliminary data.</text>
</comment>
<evidence type="ECO:0000256" key="2">
    <source>
        <dbReference type="ARBA" id="ARBA00010231"/>
    </source>
</evidence>
<keyword evidence="3" id="KW-0597">Phosphoprotein</keyword>
<dbReference type="GO" id="GO:0006048">
    <property type="term" value="P:UDP-N-acetylglucosamine biosynthetic process"/>
    <property type="evidence" value="ECO:0007669"/>
    <property type="project" value="TreeGrafter"/>
</dbReference>
<evidence type="ECO:0000259" key="11">
    <source>
        <dbReference type="Pfam" id="PF02880"/>
    </source>
</evidence>
<reference evidence="12 13" key="1">
    <citation type="submission" date="2018-07" db="EMBL/GenBank/DDBJ databases">
        <title>High-quality-draft genome sequence of Gaiella occulta.</title>
        <authorList>
            <person name="Severino R."/>
            <person name="Froufe H.J.C."/>
            <person name="Rainey F.A."/>
            <person name="Barroso C."/>
            <person name="Albuquerque L."/>
            <person name="Lobo-Da-Cunha A."/>
            <person name="Da Costa M.S."/>
            <person name="Egas C."/>
        </authorList>
    </citation>
    <scope>NUCLEOTIDE SEQUENCE [LARGE SCALE GENOMIC DNA]</scope>
    <source>
        <strain evidence="12 13">F2-233</strain>
    </source>
</reference>
<keyword evidence="13" id="KW-1185">Reference proteome</keyword>
<dbReference type="RefSeq" id="WP_114795837.1">
    <property type="nucleotide sequence ID" value="NZ_QQZY01000003.1"/>
</dbReference>
<keyword evidence="4 7" id="KW-0479">Metal-binding</keyword>
<dbReference type="PANTHER" id="PTHR42946:SF1">
    <property type="entry name" value="PHOSPHOGLUCOMUTASE (ALPHA-D-GLUCOSE-1,6-BISPHOSPHATE-DEPENDENT)"/>
    <property type="match status" value="1"/>
</dbReference>
<dbReference type="Pfam" id="PF02879">
    <property type="entry name" value="PGM_PMM_II"/>
    <property type="match status" value="1"/>
</dbReference>
<evidence type="ECO:0000256" key="7">
    <source>
        <dbReference type="RuleBase" id="RU004326"/>
    </source>
</evidence>
<keyword evidence="6" id="KW-0413">Isomerase</keyword>
<dbReference type="InterPro" id="IPR005844">
    <property type="entry name" value="A-D-PHexomutase_a/b/a-I"/>
</dbReference>
<keyword evidence="5 7" id="KW-0460">Magnesium</keyword>
<dbReference type="InterPro" id="IPR016055">
    <property type="entry name" value="A-D-PHexomutase_a/b/a-I/II/III"/>
</dbReference>
<dbReference type="SUPFAM" id="SSF55957">
    <property type="entry name" value="Phosphoglucomutase, C-terminal domain"/>
    <property type="match status" value="1"/>
</dbReference>